<dbReference type="PANTHER" id="PTHR42801">
    <property type="entry name" value="THIOREDOXIN-DEPENDENT PEROXIDE REDUCTASE"/>
    <property type="match status" value="1"/>
</dbReference>
<dbReference type="RefSeq" id="WP_121698351.1">
    <property type="nucleotide sequence ID" value="NZ_JBCLPP010000005.1"/>
</dbReference>
<keyword evidence="4 14" id="KW-0575">Peroxidase</keyword>
<dbReference type="Gene3D" id="3.40.30.10">
    <property type="entry name" value="Glutaredoxin"/>
    <property type="match status" value="1"/>
</dbReference>
<dbReference type="InterPro" id="IPR050924">
    <property type="entry name" value="Peroxiredoxin_BCP/PrxQ"/>
</dbReference>
<comment type="function">
    <text evidence="1">Thiol-specific peroxidase that catalyzes the reduction of hydrogen peroxide and organic hydroperoxides to water and alcohols, respectively. Plays a role in cell protection against oxidative stress by detoxifying peroxides and as sensor of hydrogen peroxide-mediated signaling events.</text>
</comment>
<dbReference type="SUPFAM" id="SSF52833">
    <property type="entry name" value="Thioredoxin-like"/>
    <property type="match status" value="1"/>
</dbReference>
<feature type="domain" description="Thioredoxin" evidence="13">
    <location>
        <begin position="1"/>
        <end position="151"/>
    </location>
</feature>
<evidence type="ECO:0000256" key="9">
    <source>
        <dbReference type="ARBA" id="ARBA00032824"/>
    </source>
</evidence>
<proteinExistence type="inferred from homology"/>
<keyword evidence="8" id="KW-0676">Redox-active center</keyword>
<evidence type="ECO:0000313" key="15">
    <source>
        <dbReference type="Proteomes" id="UP001565200"/>
    </source>
</evidence>
<evidence type="ECO:0000256" key="3">
    <source>
        <dbReference type="ARBA" id="ARBA00013017"/>
    </source>
</evidence>
<dbReference type="InterPro" id="IPR000866">
    <property type="entry name" value="AhpC/TSA"/>
</dbReference>
<keyword evidence="5" id="KW-0049">Antioxidant</keyword>
<reference evidence="14 15" key="1">
    <citation type="submission" date="2024-03" db="EMBL/GenBank/DDBJ databases">
        <title>Mouse gut bacterial collection (mGBC) of GemPharmatech.</title>
        <authorList>
            <person name="He Y."/>
            <person name="Dong L."/>
            <person name="Wu D."/>
            <person name="Gao X."/>
            <person name="Lin Z."/>
        </authorList>
    </citation>
    <scope>NUCLEOTIDE SEQUENCE [LARGE SCALE GENOMIC DNA]</scope>
    <source>
        <strain evidence="14 15">54-13</strain>
    </source>
</reference>
<dbReference type="PROSITE" id="PS51352">
    <property type="entry name" value="THIOREDOXIN_2"/>
    <property type="match status" value="1"/>
</dbReference>
<keyword evidence="6 14" id="KW-0560">Oxidoreductase</keyword>
<comment type="caution">
    <text evidence="14">The sequence shown here is derived from an EMBL/GenBank/DDBJ whole genome shotgun (WGS) entry which is preliminary data.</text>
</comment>
<accession>A0ABV4CSW9</accession>
<protein>
    <recommendedName>
        <fullName evidence="3">thioredoxin-dependent peroxiredoxin</fullName>
        <ecNumber evidence="3">1.11.1.24</ecNumber>
    </recommendedName>
    <alternativeName>
        <fullName evidence="9">Thioredoxin peroxidase</fullName>
    </alternativeName>
    <alternativeName>
        <fullName evidence="11">Thioredoxin-dependent peroxiredoxin Bcp</fullName>
    </alternativeName>
</protein>
<evidence type="ECO:0000256" key="11">
    <source>
        <dbReference type="ARBA" id="ARBA00042639"/>
    </source>
</evidence>
<dbReference type="InterPro" id="IPR024706">
    <property type="entry name" value="Peroxiredoxin_AhpC-typ"/>
</dbReference>
<dbReference type="CDD" id="cd03017">
    <property type="entry name" value="PRX_BCP"/>
    <property type="match status" value="1"/>
</dbReference>
<evidence type="ECO:0000256" key="8">
    <source>
        <dbReference type="ARBA" id="ARBA00023284"/>
    </source>
</evidence>
<evidence type="ECO:0000256" key="4">
    <source>
        <dbReference type="ARBA" id="ARBA00022559"/>
    </source>
</evidence>
<comment type="catalytic activity">
    <reaction evidence="12">
        <text>a hydroperoxide + [thioredoxin]-dithiol = an alcohol + [thioredoxin]-disulfide + H2O</text>
        <dbReference type="Rhea" id="RHEA:62620"/>
        <dbReference type="Rhea" id="RHEA-COMP:10698"/>
        <dbReference type="Rhea" id="RHEA-COMP:10700"/>
        <dbReference type="ChEBI" id="CHEBI:15377"/>
        <dbReference type="ChEBI" id="CHEBI:29950"/>
        <dbReference type="ChEBI" id="CHEBI:30879"/>
        <dbReference type="ChEBI" id="CHEBI:35924"/>
        <dbReference type="ChEBI" id="CHEBI:50058"/>
        <dbReference type="EC" id="1.11.1.24"/>
    </reaction>
</comment>
<evidence type="ECO:0000256" key="10">
    <source>
        <dbReference type="ARBA" id="ARBA00038489"/>
    </source>
</evidence>
<dbReference type="EMBL" id="JBCLPP010000005">
    <property type="protein sequence ID" value="MEY8244484.1"/>
    <property type="molecule type" value="Genomic_DNA"/>
</dbReference>
<evidence type="ECO:0000256" key="5">
    <source>
        <dbReference type="ARBA" id="ARBA00022862"/>
    </source>
</evidence>
<keyword evidence="15" id="KW-1185">Reference proteome</keyword>
<evidence type="ECO:0000256" key="2">
    <source>
        <dbReference type="ARBA" id="ARBA00011245"/>
    </source>
</evidence>
<gene>
    <name evidence="14" type="primary">bcp</name>
    <name evidence="14" type="ORF">AAK873_02485</name>
</gene>
<evidence type="ECO:0000256" key="7">
    <source>
        <dbReference type="ARBA" id="ARBA00023157"/>
    </source>
</evidence>
<dbReference type="InterPro" id="IPR036249">
    <property type="entry name" value="Thioredoxin-like_sf"/>
</dbReference>
<dbReference type="Proteomes" id="UP001565200">
    <property type="component" value="Unassembled WGS sequence"/>
</dbReference>
<keyword evidence="7" id="KW-1015">Disulfide bond</keyword>
<comment type="similarity">
    <text evidence="10">Belongs to the peroxiredoxin family. BCP/PrxQ subfamily.</text>
</comment>
<evidence type="ECO:0000256" key="6">
    <source>
        <dbReference type="ARBA" id="ARBA00023002"/>
    </source>
</evidence>
<dbReference type="InterPro" id="IPR013766">
    <property type="entry name" value="Thioredoxin_domain"/>
</dbReference>
<dbReference type="PIRSF" id="PIRSF000239">
    <property type="entry name" value="AHPC"/>
    <property type="match status" value="1"/>
</dbReference>
<evidence type="ECO:0000256" key="12">
    <source>
        <dbReference type="ARBA" id="ARBA00049091"/>
    </source>
</evidence>
<sequence>MVTGDKIPEVLGLNTEGREIKAADFAGKPLIIYFYPKDNTPGCTAEACSIRDGYGELKALGYEIIGISKDSVASHVKFADKYSLPFILLSDPDTTVNQAFGVWQKKKMAGREYMGTVRTTFITDADHHVTHIITKVDTKNATEQLLKLLAR</sequence>
<dbReference type="PANTHER" id="PTHR42801:SF4">
    <property type="entry name" value="AHPC_TSA FAMILY PROTEIN"/>
    <property type="match status" value="1"/>
</dbReference>
<evidence type="ECO:0000313" key="14">
    <source>
        <dbReference type="EMBL" id="MEY8244484.1"/>
    </source>
</evidence>
<dbReference type="Pfam" id="PF00578">
    <property type="entry name" value="AhpC-TSA"/>
    <property type="match status" value="1"/>
</dbReference>
<dbReference type="NCBIfam" id="NF006960">
    <property type="entry name" value="PRK09437.1"/>
    <property type="match status" value="1"/>
</dbReference>
<name>A0ABV4CSW9_9BACT</name>
<dbReference type="EC" id="1.11.1.24" evidence="3"/>
<comment type="subunit">
    <text evidence="2">Monomer.</text>
</comment>
<dbReference type="GO" id="GO:0140824">
    <property type="term" value="F:thioredoxin-dependent peroxiredoxin activity"/>
    <property type="evidence" value="ECO:0007669"/>
    <property type="project" value="UniProtKB-EC"/>
</dbReference>
<organism evidence="14 15">
    <name type="scientific">Heminiphilus faecis</name>
    <dbReference type="NCBI Taxonomy" id="2601703"/>
    <lineage>
        <taxon>Bacteria</taxon>
        <taxon>Pseudomonadati</taxon>
        <taxon>Bacteroidota</taxon>
        <taxon>Bacteroidia</taxon>
        <taxon>Bacteroidales</taxon>
        <taxon>Muribaculaceae</taxon>
        <taxon>Heminiphilus</taxon>
    </lineage>
</organism>
<evidence type="ECO:0000256" key="1">
    <source>
        <dbReference type="ARBA" id="ARBA00003330"/>
    </source>
</evidence>
<evidence type="ECO:0000259" key="13">
    <source>
        <dbReference type="PROSITE" id="PS51352"/>
    </source>
</evidence>